<feature type="region of interest" description="Disordered" evidence="1">
    <location>
        <begin position="150"/>
        <end position="201"/>
    </location>
</feature>
<evidence type="ECO:0000313" key="2">
    <source>
        <dbReference type="EMBL" id="KOO28149.1"/>
    </source>
</evidence>
<gene>
    <name evidence="2" type="ORF">Ctob_009736</name>
</gene>
<keyword evidence="3" id="KW-1185">Reference proteome</keyword>
<name>A0A0M0JNI9_9EUKA</name>
<proteinExistence type="predicted"/>
<dbReference type="EMBL" id="JWZX01002613">
    <property type="protein sequence ID" value="KOO28149.1"/>
    <property type="molecule type" value="Genomic_DNA"/>
</dbReference>
<dbReference type="AlphaFoldDB" id="A0A0M0JNI9"/>
<accession>A0A0M0JNI9</accession>
<reference evidence="3" key="1">
    <citation type="journal article" date="2015" name="PLoS Genet.">
        <title>Genome Sequence and Transcriptome Analyses of Chrysochromulina tobin: Metabolic Tools for Enhanced Algal Fitness in the Prominent Order Prymnesiales (Haptophyceae).</title>
        <authorList>
            <person name="Hovde B.T."/>
            <person name="Deodato C.R."/>
            <person name="Hunsperger H.M."/>
            <person name="Ryken S.A."/>
            <person name="Yost W."/>
            <person name="Jha R.K."/>
            <person name="Patterson J."/>
            <person name="Monnat R.J. Jr."/>
            <person name="Barlow S.B."/>
            <person name="Starkenburg S.R."/>
            <person name="Cattolico R.A."/>
        </authorList>
    </citation>
    <scope>NUCLEOTIDE SEQUENCE</scope>
    <source>
        <strain evidence="3">CCMP291</strain>
    </source>
</reference>
<dbReference type="Proteomes" id="UP000037460">
    <property type="component" value="Unassembled WGS sequence"/>
</dbReference>
<sequence>MDASRALALLSASPQITPLSLRLDAAALLSRIIEDHRYTIRFLDDDRALTEPLLAAVVRAMLELDAHDEELGDALVALLDALLRATSIATEQLFVQLDIMMGGSGGQSWALPSLACINVLAALHDNGGPASRDAIVAEGIMILDVIRQQDAQTPSRKRPFEPDPSASTPGGSPSKVDPPLFLTEGSGEGSGVTKEGDRPEAKRRWKELKALRLQQCKWATKTGAIIAPSRKKEGYVLPVGNQLSCLVDALYNGLCTLGFDSASLARLRKRAMPELGNDPMASWDSVIWALADLGYPYVLQESTSRFDGKGGLMLNLLRAPAGVYLVSLQVIIDGKESKHGVVLSKLAEEHAPHGKLIDNHGKMQPCYLEAKDTNGKEAAKMAWKLFIGQNPATKERPFSVNPAQVFELKKKA</sequence>
<organism evidence="2 3">
    <name type="scientific">Chrysochromulina tobinii</name>
    <dbReference type="NCBI Taxonomy" id="1460289"/>
    <lineage>
        <taxon>Eukaryota</taxon>
        <taxon>Haptista</taxon>
        <taxon>Haptophyta</taxon>
        <taxon>Prymnesiophyceae</taxon>
        <taxon>Prymnesiales</taxon>
        <taxon>Chrysochromulinaceae</taxon>
        <taxon>Chrysochromulina</taxon>
    </lineage>
</organism>
<comment type="caution">
    <text evidence="2">The sequence shown here is derived from an EMBL/GenBank/DDBJ whole genome shotgun (WGS) entry which is preliminary data.</text>
</comment>
<evidence type="ECO:0000256" key="1">
    <source>
        <dbReference type="SAM" id="MobiDB-lite"/>
    </source>
</evidence>
<protein>
    <submittedName>
        <fullName evidence="2">Uncharacterized protein</fullName>
    </submittedName>
</protein>
<evidence type="ECO:0000313" key="3">
    <source>
        <dbReference type="Proteomes" id="UP000037460"/>
    </source>
</evidence>